<dbReference type="AlphaFoldDB" id="W1NAN9"/>
<gene>
    <name evidence="7" type="ORF">BJB45_08555</name>
</gene>
<dbReference type="GO" id="GO:0008233">
    <property type="term" value="F:peptidase activity"/>
    <property type="evidence" value="ECO:0007669"/>
    <property type="project" value="InterPro"/>
</dbReference>
<dbReference type="EMBL" id="AVBC01000018">
    <property type="protein sequence ID" value="ERL52594.1"/>
    <property type="molecule type" value="Genomic_DNA"/>
</dbReference>
<dbReference type="InterPro" id="IPR000073">
    <property type="entry name" value="AB_hydrolase_1"/>
</dbReference>
<dbReference type="SUPFAM" id="SSF53474">
    <property type="entry name" value="alpha/beta-Hydrolases"/>
    <property type="match status" value="1"/>
</dbReference>
<dbReference type="KEGG" id="hhu:AR456_18415"/>
<protein>
    <recommendedName>
        <fullName evidence="6">AB hydrolase-1 domain-containing protein</fullName>
    </recommendedName>
</protein>
<keyword evidence="5" id="KW-0732">Signal</keyword>
<dbReference type="OrthoDB" id="9808398at2"/>
<dbReference type="Pfam" id="PF00561">
    <property type="entry name" value="Abhydrolase_1"/>
    <property type="match status" value="1"/>
</dbReference>
<dbReference type="InterPro" id="IPR029058">
    <property type="entry name" value="AB_hydrolase_fold"/>
</dbReference>
<dbReference type="InterPro" id="IPR005945">
    <property type="entry name" value="Pro_imino_pep"/>
</dbReference>
<dbReference type="PRINTS" id="PR00793">
    <property type="entry name" value="PROAMNOPTASE"/>
</dbReference>
<dbReference type="Gene3D" id="3.40.50.1820">
    <property type="entry name" value="alpha/beta hydrolase"/>
    <property type="match status" value="1"/>
</dbReference>
<dbReference type="NCBIfam" id="TIGR01250">
    <property type="entry name" value="pro_imino_pep_2"/>
    <property type="match status" value="1"/>
</dbReference>
<dbReference type="PANTHER" id="PTHR43798:SF33">
    <property type="entry name" value="HYDROLASE, PUTATIVE (AFU_ORTHOLOGUE AFUA_2G14860)-RELATED"/>
    <property type="match status" value="1"/>
</dbReference>
<feature type="domain" description="AB hydrolase-1" evidence="6">
    <location>
        <begin position="65"/>
        <end position="314"/>
    </location>
</feature>
<feature type="signal peptide" evidence="5">
    <location>
        <begin position="1"/>
        <end position="36"/>
    </location>
</feature>
<dbReference type="PATRIC" id="fig|1178482.3.peg.876"/>
<dbReference type="RefSeq" id="WP_021817836.1">
    <property type="nucleotide sequence ID" value="NZ_AVBC01000018.1"/>
</dbReference>
<reference evidence="7 8" key="1">
    <citation type="submission" date="2013-08" db="EMBL/GenBank/DDBJ databases">
        <title>draft genome of Halomonas huanghegensis, strain BJGMM-B45T.</title>
        <authorList>
            <person name="Miao C."/>
            <person name="Wan Y."/>
            <person name="Jin W."/>
        </authorList>
    </citation>
    <scope>NUCLEOTIDE SEQUENCE [LARGE SCALE GENOMIC DNA]</scope>
    <source>
        <strain evidence="7 8">BJGMM-B45</strain>
    </source>
</reference>
<dbReference type="eggNOG" id="COG0596">
    <property type="taxonomic scope" value="Bacteria"/>
</dbReference>
<feature type="active site" evidence="4">
    <location>
        <position position="282"/>
    </location>
</feature>
<comment type="caution">
    <text evidence="7">The sequence shown here is derived from an EMBL/GenBank/DDBJ whole genome shotgun (WGS) entry which is preliminary data.</text>
</comment>
<organism evidence="7 8">
    <name type="scientific">Halomonas huangheensis</name>
    <dbReference type="NCBI Taxonomy" id="1178482"/>
    <lineage>
        <taxon>Bacteria</taxon>
        <taxon>Pseudomonadati</taxon>
        <taxon>Pseudomonadota</taxon>
        <taxon>Gammaproteobacteria</taxon>
        <taxon>Oceanospirillales</taxon>
        <taxon>Halomonadaceae</taxon>
        <taxon>Halomonas</taxon>
    </lineage>
</organism>
<keyword evidence="8" id="KW-1185">Reference proteome</keyword>
<feature type="chain" id="PRO_5009977483" description="AB hydrolase-1 domain-containing protein" evidence="5">
    <location>
        <begin position="37"/>
        <end position="338"/>
    </location>
</feature>
<feature type="active site" description="Nucleophile" evidence="4">
    <location>
        <position position="141"/>
    </location>
</feature>
<dbReference type="GO" id="GO:0006508">
    <property type="term" value="P:proteolysis"/>
    <property type="evidence" value="ECO:0007669"/>
    <property type="project" value="InterPro"/>
</dbReference>
<keyword evidence="2 3" id="KW-0378">Hydrolase</keyword>
<evidence type="ECO:0000256" key="4">
    <source>
        <dbReference type="PIRSR" id="PIRSR005539-1"/>
    </source>
</evidence>
<evidence type="ECO:0000313" key="7">
    <source>
        <dbReference type="EMBL" id="ERL52594.1"/>
    </source>
</evidence>
<dbReference type="InterPro" id="IPR050266">
    <property type="entry name" value="AB_hydrolase_sf"/>
</dbReference>
<evidence type="ECO:0000256" key="5">
    <source>
        <dbReference type="SAM" id="SignalP"/>
    </source>
</evidence>
<dbReference type="GO" id="GO:0016020">
    <property type="term" value="C:membrane"/>
    <property type="evidence" value="ECO:0007669"/>
    <property type="project" value="TreeGrafter"/>
</dbReference>
<name>W1NAN9_9GAMM</name>
<evidence type="ECO:0000259" key="6">
    <source>
        <dbReference type="Pfam" id="PF00561"/>
    </source>
</evidence>
<feature type="active site" description="Proton donor" evidence="4">
    <location>
        <position position="309"/>
    </location>
</feature>
<evidence type="ECO:0000256" key="2">
    <source>
        <dbReference type="ARBA" id="ARBA00022801"/>
    </source>
</evidence>
<accession>W1NAN9</accession>
<dbReference type="InterPro" id="IPR002410">
    <property type="entry name" value="Peptidase_S33"/>
</dbReference>
<evidence type="ECO:0000256" key="3">
    <source>
        <dbReference type="PIRNR" id="PIRNR005539"/>
    </source>
</evidence>
<evidence type="ECO:0000313" key="8">
    <source>
        <dbReference type="Proteomes" id="UP000019113"/>
    </source>
</evidence>
<dbReference type="PIRSF" id="PIRSF005539">
    <property type="entry name" value="Pept_S33_TRI_F1"/>
    <property type="match status" value="1"/>
</dbReference>
<proteinExistence type="inferred from homology"/>
<dbReference type="PANTHER" id="PTHR43798">
    <property type="entry name" value="MONOACYLGLYCEROL LIPASE"/>
    <property type="match status" value="1"/>
</dbReference>
<evidence type="ECO:0000256" key="1">
    <source>
        <dbReference type="ARBA" id="ARBA00010088"/>
    </source>
</evidence>
<dbReference type="Proteomes" id="UP000019113">
    <property type="component" value="Unassembled WGS sequence"/>
</dbReference>
<sequence length="338" mass="36333">MKPFLTHNHTKHTPSVLFKLALAGAIALAAISTAQAQSSLPDDGFVDVPGGRVAFRTFGEGDGTPLLLIHGGPGGTSCMYPSTLQGIAEDRPVIVYDQLGSGNSDRMADMQRDAVVPRFVEEVKAIREELGLDEIHLAGHSWGGAVAMEYLLTADPVGVQSVTFIGPLIGTERWLEDANSLISRLPETDQQAVHAAIESGDYSTEEFQAANDVFMGEFLSRGPIIRNELPECANSPGGNGELYEYMWGPSEFVSTGTLRDFDRTGQLSEIDIPTLFIAGEYDEARPETMKEFQAQVEGSEVEIVADAGHLVNVDQPEAFNAAVAEFLASVDAEDSNAE</sequence>
<comment type="similarity">
    <text evidence="1">Belongs to the peptidase S33 family.</text>
</comment>
<dbReference type="STRING" id="1178482.AR456_18415"/>